<dbReference type="AlphaFoldDB" id="A0A2D2DWB4"/>
<dbReference type="Proteomes" id="UP000229897">
    <property type="component" value="Plasmid unnamed"/>
</dbReference>
<dbReference type="SUPFAM" id="SSF52172">
    <property type="entry name" value="CheY-like"/>
    <property type="match status" value="1"/>
</dbReference>
<organism evidence="3 4">
    <name type="scientific">Massilia violaceinigra</name>
    <dbReference type="NCBI Taxonomy" id="2045208"/>
    <lineage>
        <taxon>Bacteria</taxon>
        <taxon>Pseudomonadati</taxon>
        <taxon>Pseudomonadota</taxon>
        <taxon>Betaproteobacteria</taxon>
        <taxon>Burkholderiales</taxon>
        <taxon>Oxalobacteraceae</taxon>
        <taxon>Telluria group</taxon>
        <taxon>Massilia</taxon>
    </lineage>
</organism>
<evidence type="ECO:0000313" key="3">
    <source>
        <dbReference type="EMBL" id="ATQ79268.1"/>
    </source>
</evidence>
<keyword evidence="3" id="KW-0614">Plasmid</keyword>
<keyword evidence="1" id="KW-0597">Phosphoprotein</keyword>
<feature type="modified residue" description="4-aspartylphosphate" evidence="1">
    <location>
        <position position="129"/>
    </location>
</feature>
<geneLocation type="plasmid" evidence="3 4">
    <name>unnamed</name>
</geneLocation>
<evidence type="ECO:0000259" key="2">
    <source>
        <dbReference type="PROSITE" id="PS50110"/>
    </source>
</evidence>
<dbReference type="KEGG" id="mass:CR152_32345"/>
<dbReference type="PROSITE" id="PS50110">
    <property type="entry name" value="RESPONSE_REGULATORY"/>
    <property type="match status" value="1"/>
</dbReference>
<dbReference type="InterPro" id="IPR011006">
    <property type="entry name" value="CheY-like_superfamily"/>
</dbReference>
<evidence type="ECO:0000313" key="4">
    <source>
        <dbReference type="Proteomes" id="UP000229897"/>
    </source>
</evidence>
<gene>
    <name evidence="3" type="ORF">CR152_32345</name>
</gene>
<dbReference type="InterPro" id="IPR001789">
    <property type="entry name" value="Sig_transdc_resp-reg_receiver"/>
</dbReference>
<reference evidence="3" key="1">
    <citation type="submission" date="2017-10" db="EMBL/GenBank/DDBJ databases">
        <title>Massilia psychrophilum sp. nov., a novel purple-pigmented bacterium isolated from Tianshan glacier, Xinjiang Municipality, China.</title>
        <authorList>
            <person name="Wang H."/>
        </authorList>
    </citation>
    <scope>NUCLEOTIDE SEQUENCE [LARGE SCALE GENOMIC DNA]</scope>
    <source>
        <strain evidence="3">B2</strain>
        <plasmid evidence="3">unnamed</plasmid>
    </source>
</reference>
<proteinExistence type="predicted"/>
<evidence type="ECO:0000256" key="1">
    <source>
        <dbReference type="PROSITE-ProRule" id="PRU00169"/>
    </source>
</evidence>
<accession>A0A2D2DWB4</accession>
<name>A0A2D2DWB4_9BURK</name>
<dbReference type="GO" id="GO:0000160">
    <property type="term" value="P:phosphorelay signal transduction system"/>
    <property type="evidence" value="ECO:0007669"/>
    <property type="project" value="InterPro"/>
</dbReference>
<dbReference type="Gene3D" id="3.40.50.2300">
    <property type="match status" value="1"/>
</dbReference>
<sequence>MLLSNIGLFCNFIPLYTEKPSEETCMPVQLPLYRHPTMTVVIDDDRSSLAILDFHLEKSLATTAFNRARAALDWVSDIFSRVDLGGPQLLGFEDECGEGGTTAETDLERIYHFVGDPKRFSLPTVVVIDYAMPDMDGLEFCEAAADLPCKKIMFTARADASFAVAAFNRGLIHRFIRKQEPDALDQLETAIDALQNTYFLDQSRSQASQLDAHEFGFLRDPAAAAMVQGLCDRYGFVEYYLFTNPHGFLFFDAEGAPTLVPMMNARSLEWHADIAEEEGAPAELSAALRERRVVPFFHTGDGCWSPDLPGDPLKYCKPPQVTRGREDYYWAMFDLPDHYRKREPYSHARFLREHIDRA</sequence>
<feature type="domain" description="Response regulatory" evidence="2">
    <location>
        <begin position="38"/>
        <end position="192"/>
    </location>
</feature>
<protein>
    <recommendedName>
        <fullName evidence="2">Response regulatory domain-containing protein</fullName>
    </recommendedName>
</protein>
<dbReference type="EMBL" id="CP024609">
    <property type="protein sequence ID" value="ATQ79268.1"/>
    <property type="molecule type" value="Genomic_DNA"/>
</dbReference>
<keyword evidence="4" id="KW-1185">Reference proteome</keyword>